<organism evidence="1 2">
    <name type="scientific">Aliarcobacter cryaerophilus</name>
    <dbReference type="NCBI Taxonomy" id="28198"/>
    <lineage>
        <taxon>Bacteria</taxon>
        <taxon>Pseudomonadati</taxon>
        <taxon>Campylobacterota</taxon>
        <taxon>Epsilonproteobacteria</taxon>
        <taxon>Campylobacterales</taxon>
        <taxon>Arcobacteraceae</taxon>
        <taxon>Aliarcobacter</taxon>
    </lineage>
</organism>
<reference evidence="1 2" key="1">
    <citation type="submission" date="2017-09" db="EMBL/GenBank/DDBJ databases">
        <title>Reassesment of A. cryaerophilus.</title>
        <authorList>
            <person name="Perez-Cataluna A."/>
            <person name="Collado L."/>
            <person name="Salgado O."/>
            <person name="Lefinanco V."/>
            <person name="Figueras M.J."/>
        </authorList>
    </citation>
    <scope>NUCLEOTIDE SEQUENCE [LARGE SCALE GENOMIC DNA]</scope>
    <source>
        <strain evidence="1 2">LMG 10210</strain>
    </source>
</reference>
<dbReference type="Proteomes" id="UP000238281">
    <property type="component" value="Unassembled WGS sequence"/>
</dbReference>
<protein>
    <submittedName>
        <fullName evidence="1">Uncharacterized protein</fullName>
    </submittedName>
</protein>
<evidence type="ECO:0000313" key="1">
    <source>
        <dbReference type="EMBL" id="PRM92592.1"/>
    </source>
</evidence>
<proteinExistence type="predicted"/>
<dbReference type="AlphaFoldDB" id="A0A2S9T187"/>
<comment type="caution">
    <text evidence="1">The sequence shown here is derived from an EMBL/GenBank/DDBJ whole genome shotgun (WGS) entry which is preliminary data.</text>
</comment>
<evidence type="ECO:0000313" key="2">
    <source>
        <dbReference type="Proteomes" id="UP000238281"/>
    </source>
</evidence>
<accession>A0A2S9T187</accession>
<sequence length="272" mass="31832">METEPISLDIYLESTKTIEKYFMKQESLQDILNLFSFWDKDIFSYIKLYRETSEEIVSPLLATNTHSLYLSALKLTISGQSSSVYPILRVSYENAVYALMIHNNIELAEIWTNRHKDEESYKKNITAFSPAIKKLRKRLEEYDEKSNDTKYAEHILGLYDAVIDFGSHPNPKTIQNNSEIYLKNHNLVQRFEYLSNFTSEMTRTISACLDYGIAISVILSLKDINNENFSLDKKFLKLFKQINNSIDSLIGESLEVKDKYYQKYNKSKERNE</sequence>
<name>A0A2S9T187_9BACT</name>
<dbReference type="EMBL" id="NXGE01000009">
    <property type="protein sequence ID" value="PRM92592.1"/>
    <property type="molecule type" value="Genomic_DNA"/>
</dbReference>
<gene>
    <name evidence="1" type="ORF">CJ673_10140</name>
</gene>
<dbReference type="RefSeq" id="WP_105916058.1">
    <property type="nucleotide sequence ID" value="NZ_JAMXDV010000010.1"/>
</dbReference>